<feature type="compositionally biased region" description="Polar residues" evidence="10">
    <location>
        <begin position="369"/>
        <end position="380"/>
    </location>
</feature>
<evidence type="ECO:0000256" key="4">
    <source>
        <dbReference type="ARBA" id="ARBA00022763"/>
    </source>
</evidence>
<gene>
    <name evidence="13" type="ORF">V7S43_015549</name>
</gene>
<dbReference type="InterPro" id="IPR031099">
    <property type="entry name" value="BRCA1-associated"/>
</dbReference>
<dbReference type="InterPro" id="IPR017907">
    <property type="entry name" value="Znf_RING_CS"/>
</dbReference>
<keyword evidence="3" id="KW-0677">Repeat</keyword>
<dbReference type="PANTHER" id="PTHR13763:SF0">
    <property type="entry name" value="BREAST CANCER TYPE 1 SUSCEPTIBILITY PROTEIN"/>
    <property type="match status" value="1"/>
</dbReference>
<organism evidence="13 14">
    <name type="scientific">Phytophthora oleae</name>
    <dbReference type="NCBI Taxonomy" id="2107226"/>
    <lineage>
        <taxon>Eukaryota</taxon>
        <taxon>Sar</taxon>
        <taxon>Stramenopiles</taxon>
        <taxon>Oomycota</taxon>
        <taxon>Peronosporomycetes</taxon>
        <taxon>Peronosporales</taxon>
        <taxon>Peronosporaceae</taxon>
        <taxon>Phytophthora</taxon>
    </lineage>
</organism>
<evidence type="ECO:0000256" key="8">
    <source>
        <dbReference type="ARBA" id="ARBA00023242"/>
    </source>
</evidence>
<evidence type="ECO:0000256" key="9">
    <source>
        <dbReference type="PROSITE-ProRule" id="PRU00175"/>
    </source>
</evidence>
<evidence type="ECO:0000259" key="11">
    <source>
        <dbReference type="PROSITE" id="PS50089"/>
    </source>
</evidence>
<feature type="region of interest" description="Disordered" evidence="10">
    <location>
        <begin position="129"/>
        <end position="158"/>
    </location>
</feature>
<evidence type="ECO:0000313" key="14">
    <source>
        <dbReference type="Proteomes" id="UP001632037"/>
    </source>
</evidence>
<dbReference type="SMART" id="SM00292">
    <property type="entry name" value="BRCT"/>
    <property type="match status" value="1"/>
</dbReference>
<feature type="compositionally biased region" description="Acidic residues" evidence="10">
    <location>
        <begin position="560"/>
        <end position="571"/>
    </location>
</feature>
<comment type="subcellular location">
    <subcellularLocation>
        <location evidence="1">Nucleus</location>
    </subcellularLocation>
</comment>
<keyword evidence="2" id="KW-0479">Metal-binding</keyword>
<evidence type="ECO:0000256" key="2">
    <source>
        <dbReference type="ARBA" id="ARBA00022723"/>
    </source>
</evidence>
<dbReference type="InterPro" id="IPR036420">
    <property type="entry name" value="BRCT_dom_sf"/>
</dbReference>
<name>A0ABD3EZ80_9STRA</name>
<keyword evidence="4" id="KW-0227">DNA damage</keyword>
<dbReference type="Proteomes" id="UP001632037">
    <property type="component" value="Unassembled WGS sequence"/>
</dbReference>
<feature type="region of interest" description="Disordered" evidence="10">
    <location>
        <begin position="249"/>
        <end position="382"/>
    </location>
</feature>
<feature type="domain" description="BRCT" evidence="12">
    <location>
        <begin position="504"/>
        <end position="636"/>
    </location>
</feature>
<feature type="compositionally biased region" description="Basic residues" evidence="10">
    <location>
        <begin position="139"/>
        <end position="152"/>
    </location>
</feature>
<keyword evidence="5 9" id="KW-0863">Zinc-finger</keyword>
<dbReference type="GO" id="GO:0006281">
    <property type="term" value="P:DNA repair"/>
    <property type="evidence" value="ECO:0007669"/>
    <property type="project" value="UniProtKB-KW"/>
</dbReference>
<evidence type="ECO:0000256" key="5">
    <source>
        <dbReference type="ARBA" id="ARBA00022771"/>
    </source>
</evidence>
<dbReference type="SUPFAM" id="SSF57850">
    <property type="entry name" value="RING/U-box"/>
    <property type="match status" value="1"/>
</dbReference>
<keyword evidence="7" id="KW-0234">DNA repair</keyword>
<evidence type="ECO:0000256" key="7">
    <source>
        <dbReference type="ARBA" id="ARBA00023204"/>
    </source>
</evidence>
<dbReference type="AlphaFoldDB" id="A0ABD3EZ80"/>
<dbReference type="PROSITE" id="PS50172">
    <property type="entry name" value="BRCT"/>
    <property type="match status" value="2"/>
</dbReference>
<dbReference type="Gene3D" id="3.40.50.10190">
    <property type="entry name" value="BRCT domain"/>
    <property type="match status" value="2"/>
</dbReference>
<dbReference type="InterPro" id="IPR013083">
    <property type="entry name" value="Znf_RING/FYVE/PHD"/>
</dbReference>
<evidence type="ECO:0000256" key="3">
    <source>
        <dbReference type="ARBA" id="ARBA00022737"/>
    </source>
</evidence>
<dbReference type="GO" id="GO:0008270">
    <property type="term" value="F:zinc ion binding"/>
    <property type="evidence" value="ECO:0007669"/>
    <property type="project" value="UniProtKB-KW"/>
</dbReference>
<dbReference type="PANTHER" id="PTHR13763">
    <property type="entry name" value="BREAST CANCER TYPE 1 SUSCEPTIBILITY PROTEIN BRCA1"/>
    <property type="match status" value="1"/>
</dbReference>
<reference evidence="13 14" key="1">
    <citation type="submission" date="2024-09" db="EMBL/GenBank/DDBJ databases">
        <title>Genome sequencing and assembly of Phytophthora oleae, isolate VK10A, causative agent of rot of olive drupes.</title>
        <authorList>
            <person name="Conti Taguali S."/>
            <person name="Riolo M."/>
            <person name="La Spada F."/>
            <person name="Cacciola S.O."/>
            <person name="Dionisio G."/>
        </authorList>
    </citation>
    <scope>NUCLEOTIDE SEQUENCE [LARGE SCALE GENOMIC DNA]</scope>
    <source>
        <strain evidence="13 14">VK10A</strain>
    </source>
</reference>
<dbReference type="InterPro" id="IPR001357">
    <property type="entry name" value="BRCT_dom"/>
</dbReference>
<feature type="compositionally biased region" description="Basic and acidic residues" evidence="10">
    <location>
        <begin position="129"/>
        <end position="138"/>
    </location>
</feature>
<dbReference type="Pfam" id="PF13923">
    <property type="entry name" value="zf-C3HC4_2"/>
    <property type="match status" value="1"/>
</dbReference>
<dbReference type="PROSITE" id="PS50089">
    <property type="entry name" value="ZF_RING_2"/>
    <property type="match status" value="1"/>
</dbReference>
<evidence type="ECO:0008006" key="15">
    <source>
        <dbReference type="Google" id="ProtNLM"/>
    </source>
</evidence>
<accession>A0ABD3EZ80</accession>
<dbReference type="GO" id="GO:0005634">
    <property type="term" value="C:nucleus"/>
    <property type="evidence" value="ECO:0007669"/>
    <property type="project" value="UniProtKB-SubCell"/>
</dbReference>
<dbReference type="PROSITE" id="PS00518">
    <property type="entry name" value="ZF_RING_1"/>
    <property type="match status" value="1"/>
</dbReference>
<feature type="compositionally biased region" description="Polar residues" evidence="10">
    <location>
        <begin position="272"/>
        <end position="283"/>
    </location>
</feature>
<dbReference type="Gene3D" id="3.30.40.10">
    <property type="entry name" value="Zinc/RING finger domain, C3HC4 (zinc finger)"/>
    <property type="match status" value="1"/>
</dbReference>
<evidence type="ECO:0000256" key="1">
    <source>
        <dbReference type="ARBA" id="ARBA00004123"/>
    </source>
</evidence>
<evidence type="ECO:0000256" key="6">
    <source>
        <dbReference type="ARBA" id="ARBA00022833"/>
    </source>
</evidence>
<sequence>MAPWTLKRLERAVESFSEQLQCAICLCAYDNPVSLPCNHCFCQECIHRALELKAVCPICKTPAKKRRLRYDTTVQELLRATEMLCAAPAPTAAPTAASQPQAPKKETIKPVTVEKKAEEQVKVAELKFKPAATPEKKMTPRRASPRRAKHNSQKSPQSQTLMDMWVGGGSLQLKNGLKIKKEKVSTPVRRTSSRRALTQEMNSQVAESQMSPALFEIPAPSVALNASTSSVDIVEISHDEVDANKLMSWRRRPGPNAGDLDITTDTAADETQLGSTDVNQSASFLRPQRRQSRGDGGVVDTIVAETQLEEVHEAMEETTPVRRRSTLQDETQQEQPDPVLRAYQTPRKRRRSDTSENTRKPKGNGVSNGGISLQNGSAESCSLDVDSQAEPLPEIVDFRVGDVVDVIERQWTGINKQGGAARITKVHGGGFYAVKFVIGGRDNHVPGFYIRTPSEDLVSDSTPSRSVRMRQRRRPSDTMVPPYLLTVKTEPSPQKKLKTKVKPMSPRKHSGMVFLCSGFKEDRMEQIEEWAELLGAEIVQHWSNDVTHLIVKCVSGDEAEDDNLSTDDSDSEASSLKQKNGKHKQFGSNPGSGRWVKIRSLKYLKALVGGRWIVSDEWLQACADHGGYVSEVNYEADGHWKGRRIYDAVKRSRLTREKLLTLSSPDVNHSDVGTMLFADFCFHVVGEFLSPMPPIAELNTLICMGGGKLIAFMDDIPEEMQKHENRGRKLIIVSDKINPIALRQLTRQLSAQPQVKTASSTIIVNYLWVINSISEAKLRELP</sequence>
<keyword evidence="14" id="KW-1185">Reference proteome</keyword>
<keyword evidence="6" id="KW-0862">Zinc</keyword>
<evidence type="ECO:0000313" key="13">
    <source>
        <dbReference type="EMBL" id="KAL3659562.1"/>
    </source>
</evidence>
<keyword evidence="8" id="KW-0539">Nucleus</keyword>
<feature type="region of interest" description="Disordered" evidence="10">
    <location>
        <begin position="560"/>
        <end position="589"/>
    </location>
</feature>
<dbReference type="InterPro" id="IPR001841">
    <property type="entry name" value="Znf_RING"/>
</dbReference>
<feature type="domain" description="RING-type" evidence="11">
    <location>
        <begin position="22"/>
        <end position="60"/>
    </location>
</feature>
<dbReference type="Pfam" id="PF00533">
    <property type="entry name" value="BRCT"/>
    <property type="match status" value="1"/>
</dbReference>
<feature type="domain" description="BRCT" evidence="12">
    <location>
        <begin position="672"/>
        <end position="782"/>
    </location>
</feature>
<dbReference type="SUPFAM" id="SSF52113">
    <property type="entry name" value="BRCT domain"/>
    <property type="match status" value="2"/>
</dbReference>
<dbReference type="SMART" id="SM00184">
    <property type="entry name" value="RING"/>
    <property type="match status" value="1"/>
</dbReference>
<comment type="caution">
    <text evidence="13">The sequence shown here is derived from an EMBL/GenBank/DDBJ whole genome shotgun (WGS) entry which is preliminary data.</text>
</comment>
<protein>
    <recommendedName>
        <fullName evidence="15">RING-type E3 ubiquitin transferase BRCA1</fullName>
    </recommendedName>
</protein>
<evidence type="ECO:0000259" key="12">
    <source>
        <dbReference type="PROSITE" id="PS50172"/>
    </source>
</evidence>
<evidence type="ECO:0000256" key="10">
    <source>
        <dbReference type="SAM" id="MobiDB-lite"/>
    </source>
</evidence>
<proteinExistence type="predicted"/>
<dbReference type="EMBL" id="JBIMZQ010000046">
    <property type="protein sequence ID" value="KAL3659562.1"/>
    <property type="molecule type" value="Genomic_DNA"/>
</dbReference>